<dbReference type="GO" id="GO:0005979">
    <property type="term" value="P:regulation of glycogen biosynthetic process"/>
    <property type="evidence" value="ECO:0007669"/>
    <property type="project" value="TreeGrafter"/>
</dbReference>
<dbReference type="InterPro" id="IPR050782">
    <property type="entry name" value="PP1_regulatory_subunit_3"/>
</dbReference>
<dbReference type="InterPro" id="IPR038175">
    <property type="entry name" value="CBM21_dom_sf"/>
</dbReference>
<evidence type="ECO:0000313" key="4">
    <source>
        <dbReference type="Proteomes" id="UP001205998"/>
    </source>
</evidence>
<evidence type="ECO:0000313" key="3">
    <source>
        <dbReference type="EMBL" id="KAI5612382.1"/>
    </source>
</evidence>
<protein>
    <submittedName>
        <fullName evidence="3">Protein phosphatase 1 regulatory subunit 3D</fullName>
    </submittedName>
</protein>
<dbReference type="GO" id="GO:0008157">
    <property type="term" value="F:protein phosphatase 1 binding"/>
    <property type="evidence" value="ECO:0007669"/>
    <property type="project" value="TreeGrafter"/>
</dbReference>
<dbReference type="PANTHER" id="PTHR12307:SF4">
    <property type="entry name" value="PROTEIN PHOSPHATASE 1 REGULATORY SUBUNIT 3D"/>
    <property type="match status" value="1"/>
</dbReference>
<proteinExistence type="predicted"/>
<reference evidence="3" key="1">
    <citation type="submission" date="2018-07" db="EMBL/GenBank/DDBJ databases">
        <title>Comparative genomics of catfishes provides insights into carnivory and benthic adaptation.</title>
        <authorList>
            <person name="Zhang Y."/>
            <person name="Wang D."/>
            <person name="Peng Z."/>
            <person name="Zheng S."/>
            <person name="Shao F."/>
            <person name="Tao W."/>
        </authorList>
    </citation>
    <scope>NUCLEOTIDE SEQUENCE</scope>
    <source>
        <strain evidence="3">Chongqing</strain>
    </source>
</reference>
<dbReference type="GO" id="GO:0000164">
    <property type="term" value="C:protein phosphatase type 1 complex"/>
    <property type="evidence" value="ECO:0007669"/>
    <property type="project" value="TreeGrafter"/>
</dbReference>
<dbReference type="Pfam" id="PF03370">
    <property type="entry name" value="CBM_21"/>
    <property type="match status" value="1"/>
</dbReference>
<name>A0AAD5AB21_SILAS</name>
<gene>
    <name evidence="3" type="ORF">C0J50_1050</name>
</gene>
<dbReference type="PANTHER" id="PTHR12307">
    <property type="entry name" value="PROTEIN PHOSPHATASE 1 REGULATORY SUBUNIT"/>
    <property type="match status" value="1"/>
</dbReference>
<sequence length="376" mass="42473">MNDTKRGAEFLTRLIKSRFKESTRWRKTAPWCVCPAGSAQFVKAMSQACVVQCNMFDLRSFANVVENICCTLDMACSTTHSQENTSSGDSDDELFFVGVSCISKQACLNFRDKTCSKAKGERKPVKIRPPSPSLPQPRATGRSFSCEPPPKPIIQRRAQSLPSPSERRRLSRRIGVRFVDSLGMDLENVKVFRSGEDPFIPEHVLFRLLMNSELAANKSLEISLPYLKPVFPKQPGDCSTFVKCLCNQQVCLERVLCYEPGIIGIVQVVNLAFEKEVIVRYSFTNWKSCAETKAYWIANKYLEGLPSGCSSDSFRFHLPVPPFILHPGAVLEFAICYKVQGTQFWDNNEGQNYKLVCQSYKIPVPKECEDSMIHFV</sequence>
<feature type="region of interest" description="Disordered" evidence="1">
    <location>
        <begin position="119"/>
        <end position="168"/>
    </location>
</feature>
<evidence type="ECO:0000256" key="1">
    <source>
        <dbReference type="SAM" id="MobiDB-lite"/>
    </source>
</evidence>
<keyword evidence="4" id="KW-1185">Reference proteome</keyword>
<accession>A0AAD5AB21</accession>
<organism evidence="3 4">
    <name type="scientific">Silurus asotus</name>
    <name type="common">Amur catfish</name>
    <name type="synonym">Parasilurus asotus</name>
    <dbReference type="NCBI Taxonomy" id="30991"/>
    <lineage>
        <taxon>Eukaryota</taxon>
        <taxon>Metazoa</taxon>
        <taxon>Chordata</taxon>
        <taxon>Craniata</taxon>
        <taxon>Vertebrata</taxon>
        <taxon>Euteleostomi</taxon>
        <taxon>Actinopterygii</taxon>
        <taxon>Neopterygii</taxon>
        <taxon>Teleostei</taxon>
        <taxon>Ostariophysi</taxon>
        <taxon>Siluriformes</taxon>
        <taxon>Siluridae</taxon>
        <taxon>Silurus</taxon>
    </lineage>
</organism>
<dbReference type="InterPro" id="IPR005036">
    <property type="entry name" value="CBM21_dom"/>
</dbReference>
<comment type="caution">
    <text evidence="3">The sequence shown here is derived from an EMBL/GenBank/DDBJ whole genome shotgun (WGS) entry which is preliminary data.</text>
</comment>
<dbReference type="AlphaFoldDB" id="A0AAD5AB21"/>
<evidence type="ECO:0000259" key="2">
    <source>
        <dbReference type="PROSITE" id="PS51159"/>
    </source>
</evidence>
<dbReference type="PROSITE" id="PS51159">
    <property type="entry name" value="CBM21"/>
    <property type="match status" value="1"/>
</dbReference>
<feature type="domain" description="CBM21" evidence="2">
    <location>
        <begin position="242"/>
        <end position="356"/>
    </location>
</feature>
<dbReference type="EMBL" id="MU564352">
    <property type="protein sequence ID" value="KAI5612382.1"/>
    <property type="molecule type" value="Genomic_DNA"/>
</dbReference>
<dbReference type="Gene3D" id="2.60.40.2440">
    <property type="entry name" value="Carbohydrate binding type-21 domain"/>
    <property type="match status" value="1"/>
</dbReference>
<dbReference type="GO" id="GO:2001069">
    <property type="term" value="F:glycogen binding"/>
    <property type="evidence" value="ECO:0007669"/>
    <property type="project" value="TreeGrafter"/>
</dbReference>
<dbReference type="Proteomes" id="UP001205998">
    <property type="component" value="Unassembled WGS sequence"/>
</dbReference>